<dbReference type="EC" id="3.1.-.-" evidence="4"/>
<dbReference type="HOGENOM" id="CLU_035499_2_0_11"/>
<dbReference type="PANTHER" id="PTHR43037:SF1">
    <property type="entry name" value="BLL1128 PROTEIN"/>
    <property type="match status" value="1"/>
</dbReference>
<reference evidence="4 5" key="1">
    <citation type="submission" date="2008-10" db="EMBL/GenBank/DDBJ databases">
        <title>Draft genome sequence of Collinsella stercoris (DSM 13279).</title>
        <authorList>
            <person name="Sudarsanam P."/>
            <person name="Ley R."/>
            <person name="Guruge J."/>
            <person name="Turnbaugh P.J."/>
            <person name="Mahowald M."/>
            <person name="Liep D."/>
            <person name="Gordon J."/>
        </authorList>
    </citation>
    <scope>NUCLEOTIDE SEQUENCE [LARGE SCALE GENOMIC DNA]</scope>
    <source>
        <strain evidence="4 5">DSM 13279</strain>
    </source>
</reference>
<evidence type="ECO:0000259" key="2">
    <source>
        <dbReference type="Pfam" id="PF02230"/>
    </source>
</evidence>
<dbReference type="OrthoDB" id="9767239at2"/>
<sequence length="444" mass="48845">MTSLTYATVTTLGDFGPWISKIILDLPHDVRAGDIAPDAFSAFCARRRRDGTIVMLKEKGSRVSLPSQGYIGIIDAYPCDEQGHRLAASSHVALETSEERLTKRIEGGVLGSQYVDCDITVTQVREISVVDGPVPLSGLVFDELRASLCPALERWNVGEMAEPIDGVSLKYGYFEPDFSPTDPALAGPFAKPAPKPQKAALLVYLHGAGEGVGEATWEGPERAYTGNRVTSLSQNPIQRYFDGAAWVLVPQCPTFWMDDGVEQLGHSNRSIYTAALKALIDEFVAEHTDQIDASRIVIAGLSNGGFMTVRMCLDYPDFFAAGIPCCAPFFTENQTPEVIKALGQTPLWFIHSKGDELVDPLDTALPLYHKLAEAGAEVHMTYFDHVEDLTGRYREADGTPKKTFNHGVWIHQFNDFCRTDLDGRNVLVDGEPVSCWEWAAAQRR</sequence>
<dbReference type="AlphaFoldDB" id="B6G7Z2"/>
<dbReference type="InterPro" id="IPR029058">
    <property type="entry name" value="AB_hydrolase_fold"/>
</dbReference>
<evidence type="ECO:0000313" key="4">
    <source>
        <dbReference type="EMBL" id="EEA91618.1"/>
    </source>
</evidence>
<dbReference type="Pfam" id="PF18435">
    <property type="entry name" value="EstA_Ig_like"/>
    <property type="match status" value="1"/>
</dbReference>
<accession>B6G7Z2</accession>
<evidence type="ECO:0000313" key="5">
    <source>
        <dbReference type="Proteomes" id="UP000003560"/>
    </source>
</evidence>
<dbReference type="eggNOG" id="COG4099">
    <property type="taxonomic scope" value="Bacteria"/>
</dbReference>
<dbReference type="GeneID" id="98002562"/>
<dbReference type="EMBL" id="ABXJ01000012">
    <property type="protein sequence ID" value="EEA91618.1"/>
    <property type="molecule type" value="Genomic_DNA"/>
</dbReference>
<dbReference type="InterPro" id="IPR003140">
    <property type="entry name" value="PLipase/COase/thioEstase"/>
</dbReference>
<reference evidence="4 5" key="2">
    <citation type="submission" date="2008-10" db="EMBL/GenBank/DDBJ databases">
        <authorList>
            <person name="Fulton L."/>
            <person name="Clifton S."/>
            <person name="Fulton B."/>
            <person name="Xu J."/>
            <person name="Minx P."/>
            <person name="Pepin K.H."/>
            <person name="Johnson M."/>
            <person name="Thiruvilangam P."/>
            <person name="Bhonagiri V."/>
            <person name="Nash W.E."/>
            <person name="Mardis E.R."/>
            <person name="Wilson R.K."/>
        </authorList>
    </citation>
    <scope>NUCLEOTIDE SEQUENCE [LARGE SCALE GENOMIC DNA]</scope>
    <source>
        <strain evidence="4 5">DSM 13279</strain>
    </source>
</reference>
<dbReference type="RefSeq" id="WP_006719680.1">
    <property type="nucleotide sequence ID" value="NZ_CP085935.1"/>
</dbReference>
<protein>
    <submittedName>
        <fullName evidence="4">Phospholipase/carboxylesterase</fullName>
        <ecNumber evidence="4">3.1.-.-</ecNumber>
    </submittedName>
</protein>
<keyword evidence="1" id="KW-0732">Signal</keyword>
<comment type="caution">
    <text evidence="4">The sequence shown here is derived from an EMBL/GenBank/DDBJ whole genome shotgun (WGS) entry which is preliminary data.</text>
</comment>
<feature type="domain" description="Esterase Ig-like N-terminal" evidence="3">
    <location>
        <begin position="6"/>
        <end position="132"/>
    </location>
</feature>
<evidence type="ECO:0000259" key="3">
    <source>
        <dbReference type="Pfam" id="PF18435"/>
    </source>
</evidence>
<dbReference type="Pfam" id="PF02230">
    <property type="entry name" value="Abhydrolase_2"/>
    <property type="match status" value="1"/>
</dbReference>
<evidence type="ECO:0000256" key="1">
    <source>
        <dbReference type="ARBA" id="ARBA00022729"/>
    </source>
</evidence>
<dbReference type="Gene3D" id="2.60.40.2180">
    <property type="match status" value="1"/>
</dbReference>
<keyword evidence="4" id="KW-0378">Hydrolase</keyword>
<gene>
    <name evidence="4" type="ORF">COLSTE_00173</name>
</gene>
<proteinExistence type="predicted"/>
<dbReference type="Proteomes" id="UP000003560">
    <property type="component" value="Unassembled WGS sequence"/>
</dbReference>
<dbReference type="Gene3D" id="3.40.50.1820">
    <property type="entry name" value="alpha/beta hydrolase"/>
    <property type="match status" value="1"/>
</dbReference>
<organism evidence="4 5">
    <name type="scientific">Collinsella stercoris DSM 13279</name>
    <dbReference type="NCBI Taxonomy" id="445975"/>
    <lineage>
        <taxon>Bacteria</taxon>
        <taxon>Bacillati</taxon>
        <taxon>Actinomycetota</taxon>
        <taxon>Coriobacteriia</taxon>
        <taxon>Coriobacteriales</taxon>
        <taxon>Coriobacteriaceae</taxon>
        <taxon>Collinsella</taxon>
    </lineage>
</organism>
<dbReference type="SUPFAM" id="SSF53474">
    <property type="entry name" value="alpha/beta-Hydrolases"/>
    <property type="match status" value="1"/>
</dbReference>
<feature type="domain" description="Phospholipase/carboxylesterase/thioesterase" evidence="2">
    <location>
        <begin position="194"/>
        <end position="380"/>
    </location>
</feature>
<dbReference type="InterPro" id="IPR041172">
    <property type="entry name" value="EstA_Ig-like_N"/>
</dbReference>
<dbReference type="GO" id="GO:0016787">
    <property type="term" value="F:hydrolase activity"/>
    <property type="evidence" value="ECO:0007669"/>
    <property type="project" value="UniProtKB-KW"/>
</dbReference>
<dbReference type="PANTHER" id="PTHR43037">
    <property type="entry name" value="UNNAMED PRODUCT-RELATED"/>
    <property type="match status" value="1"/>
</dbReference>
<name>B6G7Z2_9ACTN</name>
<keyword evidence="5" id="KW-1185">Reference proteome</keyword>
<dbReference type="InterPro" id="IPR050955">
    <property type="entry name" value="Plant_Biomass_Hydrol_Est"/>
</dbReference>